<feature type="compositionally biased region" description="Acidic residues" evidence="1">
    <location>
        <begin position="84"/>
        <end position="98"/>
    </location>
</feature>
<proteinExistence type="predicted"/>
<dbReference type="EMBL" id="CM014097">
    <property type="protein sequence ID" value="TKS89003.1"/>
    <property type="molecule type" value="Genomic_DNA"/>
</dbReference>
<evidence type="ECO:0000256" key="1">
    <source>
        <dbReference type="SAM" id="MobiDB-lite"/>
    </source>
</evidence>
<keyword evidence="3" id="KW-1185">Reference proteome</keyword>
<reference evidence="2 3" key="1">
    <citation type="submission" date="2019-01" db="EMBL/GenBank/DDBJ databases">
        <title>Genome Assembly of Collichthys lucidus.</title>
        <authorList>
            <person name="Cai M."/>
            <person name="Xiao S."/>
        </authorList>
    </citation>
    <scope>NUCLEOTIDE SEQUENCE [LARGE SCALE GENOMIC DNA]</scope>
    <source>
        <strain evidence="2">JT15FE1705JMU</strain>
        <tissue evidence="2">Muscle</tissue>
    </source>
</reference>
<evidence type="ECO:0000313" key="3">
    <source>
        <dbReference type="Proteomes" id="UP000298787"/>
    </source>
</evidence>
<sequence>MYVVLKAVRLYPALLNDQLRCVLSQPVCGLLHQTNYTVVPREGVVMSTECDHCPNNKSGVFRSNSKEKKRSEIYRAKKKKKKDEEEEEEEEVEEEEEGKFDGVVRAYADAGFLHVQPVLLHAAGEGSESLHQRTGAQRVATPPERTL</sequence>
<dbReference type="AlphaFoldDB" id="A0A4U5VKR3"/>
<feature type="region of interest" description="Disordered" evidence="1">
    <location>
        <begin position="125"/>
        <end position="147"/>
    </location>
</feature>
<feature type="compositionally biased region" description="Basic and acidic residues" evidence="1">
    <location>
        <begin position="64"/>
        <end position="75"/>
    </location>
</feature>
<dbReference type="Proteomes" id="UP000298787">
    <property type="component" value="Chromosome 20"/>
</dbReference>
<gene>
    <name evidence="2" type="ORF">D9C73_022566</name>
</gene>
<name>A0A4U5VKR3_COLLU</name>
<evidence type="ECO:0000313" key="2">
    <source>
        <dbReference type="EMBL" id="TKS89003.1"/>
    </source>
</evidence>
<organism evidence="2 3">
    <name type="scientific">Collichthys lucidus</name>
    <name type="common">Big head croaker</name>
    <name type="synonym">Sciaena lucida</name>
    <dbReference type="NCBI Taxonomy" id="240159"/>
    <lineage>
        <taxon>Eukaryota</taxon>
        <taxon>Metazoa</taxon>
        <taxon>Chordata</taxon>
        <taxon>Craniata</taxon>
        <taxon>Vertebrata</taxon>
        <taxon>Euteleostomi</taxon>
        <taxon>Actinopterygii</taxon>
        <taxon>Neopterygii</taxon>
        <taxon>Teleostei</taxon>
        <taxon>Neoteleostei</taxon>
        <taxon>Acanthomorphata</taxon>
        <taxon>Eupercaria</taxon>
        <taxon>Sciaenidae</taxon>
        <taxon>Collichthys</taxon>
    </lineage>
</organism>
<protein>
    <submittedName>
        <fullName evidence="2">Uncharacterized protein</fullName>
    </submittedName>
</protein>
<accession>A0A4U5VKR3</accession>
<feature type="region of interest" description="Disordered" evidence="1">
    <location>
        <begin position="54"/>
        <end position="100"/>
    </location>
</feature>